<protein>
    <submittedName>
        <fullName evidence="2">Uncharacterized protein</fullName>
    </submittedName>
</protein>
<dbReference type="OrthoDB" id="1446429at2"/>
<proteinExistence type="predicted"/>
<dbReference type="HOGENOM" id="CLU_141000_1_0_10"/>
<evidence type="ECO:0000313" key="3">
    <source>
        <dbReference type="Proteomes" id="UP000031760"/>
    </source>
</evidence>
<dbReference type="KEGG" id="nmf:NMS_0524"/>
<accession>W8VUE6</accession>
<keyword evidence="1" id="KW-1133">Transmembrane helix</keyword>
<feature type="transmembrane region" description="Helical" evidence="1">
    <location>
        <begin position="128"/>
        <end position="152"/>
    </location>
</feature>
<keyword evidence="1" id="KW-0812">Transmembrane</keyword>
<dbReference type="STRING" id="1454201.NMS_0524"/>
<feature type="transmembrane region" description="Helical" evidence="1">
    <location>
        <begin position="81"/>
        <end position="99"/>
    </location>
</feature>
<dbReference type="AlphaFoldDB" id="W8VUE6"/>
<dbReference type="EMBL" id="AP014548">
    <property type="protein sequence ID" value="BAO54533.1"/>
    <property type="molecule type" value="Genomic_DNA"/>
</dbReference>
<reference evidence="2 3" key="1">
    <citation type="journal article" date="2014" name="Proc. Natl. Acad. Sci. U.S.A.">
        <title>Functional characterization of flavobacteria rhodopsins reveals a unique class of light-driven chloride pump in bacteria.</title>
        <authorList>
            <person name="Yoshizawa S."/>
            <person name="Kumagai Y."/>
            <person name="Kim H."/>
            <person name="Ogura Y."/>
            <person name="Hayashi T."/>
            <person name="Iwasaki W."/>
            <person name="DeLong E.F."/>
            <person name="Kogure K."/>
        </authorList>
    </citation>
    <scope>NUCLEOTIDE SEQUENCE [LARGE SCALE GENOMIC DNA]</scope>
    <source>
        <strain evidence="2 3">S1-08</strain>
    </source>
</reference>
<dbReference type="Proteomes" id="UP000031760">
    <property type="component" value="Chromosome"/>
</dbReference>
<gene>
    <name evidence="2" type="ORF">NMS_0524</name>
</gene>
<keyword evidence="1" id="KW-0472">Membrane</keyword>
<dbReference type="RefSeq" id="WP_041495247.1">
    <property type="nucleotide sequence ID" value="NZ_AP014548.1"/>
</dbReference>
<sequence>MIAHKVLKYLSLALCLIAAVFFIYALSVGDEPIQMDEDGVQGMTVVPMMYIAYIVMFIILALVAVFVIINLFTKPGALKSAAVSVGIMLVIILLAYFVFADDSVLDPLTGKQVMLDDGEELTAADSQWIGAALWTFYIIGILAIGSILWAGATKLVKK</sequence>
<feature type="transmembrane region" description="Helical" evidence="1">
    <location>
        <begin position="49"/>
        <end position="69"/>
    </location>
</feature>
<evidence type="ECO:0000313" key="2">
    <source>
        <dbReference type="EMBL" id="BAO54533.1"/>
    </source>
</evidence>
<name>W8VUE6_9FLAO</name>
<evidence type="ECO:0000256" key="1">
    <source>
        <dbReference type="SAM" id="Phobius"/>
    </source>
</evidence>
<keyword evidence="3" id="KW-1185">Reference proteome</keyword>
<organism evidence="2 3">
    <name type="scientific">Nonlabens marinus S1-08</name>
    <dbReference type="NCBI Taxonomy" id="1454201"/>
    <lineage>
        <taxon>Bacteria</taxon>
        <taxon>Pseudomonadati</taxon>
        <taxon>Bacteroidota</taxon>
        <taxon>Flavobacteriia</taxon>
        <taxon>Flavobacteriales</taxon>
        <taxon>Flavobacteriaceae</taxon>
        <taxon>Nonlabens</taxon>
    </lineage>
</organism>